<comment type="pathway">
    <text evidence="6">Amino-acid biosynthesis; glycine biosynthesis; glycine from L-serine: step 1/1.</text>
</comment>
<comment type="subunit">
    <text evidence="6">Homodimer.</text>
</comment>
<dbReference type="InterPro" id="IPR015421">
    <property type="entry name" value="PyrdxlP-dep_Trfase_major"/>
</dbReference>
<gene>
    <name evidence="6" type="primary">glyA</name>
    <name evidence="9" type="ORF">A3F00_04490</name>
</gene>
<keyword evidence="4 6" id="KW-0808">Transferase</keyword>
<comment type="function">
    <text evidence="6">Catalyzes the reversible interconversion of serine and glycine with tetrahydrofolate (THF) serving as the one-carbon carrier. This reaction serves as the major source of one-carbon groups required for the biosynthesis of purines, thymidylate, methionine, and other important biomolecules. Also exhibits THF-independent aldolase activity toward beta-hydroxyamino acids, producing glycine and aldehydes, via a retro-aldol mechanism.</text>
</comment>
<comment type="cofactor">
    <cofactor evidence="1 6 7">
        <name>pyridoxal 5'-phosphate</name>
        <dbReference type="ChEBI" id="CHEBI:597326"/>
    </cofactor>
</comment>
<protein>
    <recommendedName>
        <fullName evidence="6">Serine hydroxymethyltransferase</fullName>
        <shortName evidence="6">SHMT</shortName>
        <shortName evidence="6">Serine methylase</shortName>
        <ecNumber evidence="6">2.1.2.1</ecNumber>
    </recommendedName>
</protein>
<name>A0A1F5K9P9_9BACT</name>
<dbReference type="Proteomes" id="UP000176527">
    <property type="component" value="Unassembled WGS sequence"/>
</dbReference>
<dbReference type="Gene3D" id="3.40.640.10">
    <property type="entry name" value="Type I PLP-dependent aspartate aminotransferase-like (Major domain)"/>
    <property type="match status" value="1"/>
</dbReference>
<keyword evidence="6" id="KW-0963">Cytoplasm</keyword>
<feature type="modified residue" description="N6-(pyridoxal phosphate)lysine" evidence="6 7">
    <location>
        <position position="225"/>
    </location>
</feature>
<dbReference type="GO" id="GO:0030170">
    <property type="term" value="F:pyridoxal phosphate binding"/>
    <property type="evidence" value="ECO:0007669"/>
    <property type="project" value="UniProtKB-UniRule"/>
</dbReference>
<dbReference type="InterPro" id="IPR019798">
    <property type="entry name" value="Ser_HO-MeTrfase_PLP_BS"/>
</dbReference>
<dbReference type="UniPathway" id="UPA00193"/>
<feature type="binding site" evidence="6">
    <location>
        <begin position="120"/>
        <end position="122"/>
    </location>
    <ligand>
        <name>(6S)-5,6,7,8-tetrahydrofolate</name>
        <dbReference type="ChEBI" id="CHEBI:57453"/>
    </ligand>
</feature>
<dbReference type="InterPro" id="IPR001085">
    <property type="entry name" value="Ser_HO-MeTrfase"/>
</dbReference>
<dbReference type="GO" id="GO:0019264">
    <property type="term" value="P:glycine biosynthetic process from serine"/>
    <property type="evidence" value="ECO:0007669"/>
    <property type="project" value="UniProtKB-UniRule"/>
</dbReference>
<evidence type="ECO:0000256" key="2">
    <source>
        <dbReference type="ARBA" id="ARBA00006376"/>
    </source>
</evidence>
<dbReference type="PANTHER" id="PTHR11680">
    <property type="entry name" value="SERINE HYDROXYMETHYLTRANSFERASE"/>
    <property type="match status" value="1"/>
</dbReference>
<dbReference type="GO" id="GO:0035999">
    <property type="term" value="P:tetrahydrofolate interconversion"/>
    <property type="evidence" value="ECO:0007669"/>
    <property type="project" value="UniProtKB-UniRule"/>
</dbReference>
<dbReference type="EC" id="2.1.2.1" evidence="6"/>
<comment type="catalytic activity">
    <reaction evidence="6">
        <text>(6R)-5,10-methylene-5,6,7,8-tetrahydrofolate + glycine + H2O = (6S)-5,6,7,8-tetrahydrofolate + L-serine</text>
        <dbReference type="Rhea" id="RHEA:15481"/>
        <dbReference type="ChEBI" id="CHEBI:15377"/>
        <dbReference type="ChEBI" id="CHEBI:15636"/>
        <dbReference type="ChEBI" id="CHEBI:33384"/>
        <dbReference type="ChEBI" id="CHEBI:57305"/>
        <dbReference type="ChEBI" id="CHEBI:57453"/>
        <dbReference type="EC" id="2.1.2.1"/>
    </reaction>
</comment>
<evidence type="ECO:0000313" key="10">
    <source>
        <dbReference type="Proteomes" id="UP000176527"/>
    </source>
</evidence>
<comment type="pathway">
    <text evidence="6">One-carbon metabolism; tetrahydrofolate interconversion.</text>
</comment>
<dbReference type="PROSITE" id="PS00096">
    <property type="entry name" value="SHMT"/>
    <property type="match status" value="1"/>
</dbReference>
<dbReference type="EMBL" id="MFDE01000038">
    <property type="protein sequence ID" value="OGE37682.1"/>
    <property type="molecule type" value="Genomic_DNA"/>
</dbReference>
<evidence type="ECO:0000256" key="3">
    <source>
        <dbReference type="ARBA" id="ARBA00022563"/>
    </source>
</evidence>
<feature type="binding site" evidence="6">
    <location>
        <begin position="348"/>
        <end position="350"/>
    </location>
    <ligand>
        <name>(6S)-5,6,7,8-tetrahydrofolate</name>
        <dbReference type="ChEBI" id="CHEBI:57453"/>
    </ligand>
</feature>
<dbReference type="InterPro" id="IPR039429">
    <property type="entry name" value="SHMT-like_dom"/>
</dbReference>
<dbReference type="InterPro" id="IPR049943">
    <property type="entry name" value="Ser_HO-MeTrfase-like"/>
</dbReference>
<evidence type="ECO:0000256" key="5">
    <source>
        <dbReference type="ARBA" id="ARBA00022898"/>
    </source>
</evidence>
<dbReference type="PIRSF" id="PIRSF000412">
    <property type="entry name" value="SHMT"/>
    <property type="match status" value="1"/>
</dbReference>
<dbReference type="Pfam" id="PF00464">
    <property type="entry name" value="SHMT"/>
    <property type="match status" value="1"/>
</dbReference>
<evidence type="ECO:0000256" key="1">
    <source>
        <dbReference type="ARBA" id="ARBA00001933"/>
    </source>
</evidence>
<evidence type="ECO:0000256" key="6">
    <source>
        <dbReference type="HAMAP-Rule" id="MF_00051"/>
    </source>
</evidence>
<comment type="caution">
    <text evidence="6">Lacks conserved residue(s) required for the propagation of feature annotation.</text>
</comment>
<comment type="caution">
    <text evidence="9">The sequence shown here is derived from an EMBL/GenBank/DDBJ whole genome shotgun (WGS) entry which is preliminary data.</text>
</comment>
<evidence type="ECO:0000256" key="7">
    <source>
        <dbReference type="PIRSR" id="PIRSR000412-50"/>
    </source>
</evidence>
<accession>A0A1F5K9P9</accession>
<keyword evidence="6" id="KW-0028">Amino-acid biosynthesis</keyword>
<dbReference type="SUPFAM" id="SSF53383">
    <property type="entry name" value="PLP-dependent transferases"/>
    <property type="match status" value="1"/>
</dbReference>
<dbReference type="InterPro" id="IPR015424">
    <property type="entry name" value="PyrdxlP-dep_Trfase"/>
</dbReference>
<dbReference type="GO" id="GO:0005829">
    <property type="term" value="C:cytosol"/>
    <property type="evidence" value="ECO:0007669"/>
    <property type="project" value="TreeGrafter"/>
</dbReference>
<dbReference type="PANTHER" id="PTHR11680:SF35">
    <property type="entry name" value="SERINE HYDROXYMETHYLTRANSFERASE 1"/>
    <property type="match status" value="1"/>
</dbReference>
<organism evidence="9 10">
    <name type="scientific">Candidatus Daviesbacteria bacterium RIFCSPHIGHO2_12_FULL_37_11</name>
    <dbReference type="NCBI Taxonomy" id="1797777"/>
    <lineage>
        <taxon>Bacteria</taxon>
        <taxon>Candidatus Daviesiibacteriota</taxon>
    </lineage>
</organism>
<evidence type="ECO:0000259" key="8">
    <source>
        <dbReference type="Pfam" id="PF00464"/>
    </source>
</evidence>
<feature type="domain" description="Serine hydroxymethyltransferase-like" evidence="8">
    <location>
        <begin position="6"/>
        <end position="379"/>
    </location>
</feature>
<dbReference type="CDD" id="cd00378">
    <property type="entry name" value="SHMT"/>
    <property type="match status" value="1"/>
</dbReference>
<evidence type="ECO:0000256" key="4">
    <source>
        <dbReference type="ARBA" id="ARBA00022679"/>
    </source>
</evidence>
<feature type="site" description="Plays an important role in substrate specificity" evidence="6">
    <location>
        <position position="224"/>
    </location>
</feature>
<keyword evidence="3 6" id="KW-0554">One-carbon metabolism</keyword>
<dbReference type="HAMAP" id="MF_00051">
    <property type="entry name" value="SHMT"/>
    <property type="match status" value="1"/>
</dbReference>
<dbReference type="Gene3D" id="3.90.1150.10">
    <property type="entry name" value="Aspartate Aminotransferase, domain 1"/>
    <property type="match status" value="1"/>
</dbReference>
<comment type="similarity">
    <text evidence="2 6">Belongs to the SHMT family.</text>
</comment>
<feature type="binding site" evidence="6">
    <location>
        <position position="116"/>
    </location>
    <ligand>
        <name>(6S)-5,6,7,8-tetrahydrofolate</name>
        <dbReference type="ChEBI" id="CHEBI:57453"/>
    </ligand>
</feature>
<dbReference type="GO" id="GO:0004372">
    <property type="term" value="F:glycine hydroxymethyltransferase activity"/>
    <property type="evidence" value="ECO:0007669"/>
    <property type="project" value="UniProtKB-UniRule"/>
</dbReference>
<evidence type="ECO:0000313" key="9">
    <source>
        <dbReference type="EMBL" id="OGE37682.1"/>
    </source>
</evidence>
<sequence>MERENMKSKVFELIKKEAHRQKFGLEMIPSENYTSENVMRAMGSILTNKYSEGHPGARYYGGNEVIDEIERYAQSLANKLFGTEHAIVQPHSGSPANLAVALELAGSGGTTLGLNLISGGHLTHGSRASWTGKLFNAVNYNVNPENWHIDLNEVRDLAKKHKPKFIWVGTTAYPYKLDYKGFAEIADEVGCFLVADTSHISGLIVTGLHPDPVPYVDVITTTTHKTLRGPRGAMILVTKQGLGKDPDLGKRLEKSVMPGLQGGPHDHQTAAIAIALEEAMQPSFTSYMEQVVKNAKILAKELGTDSETHLVLKSLTEYGFGMGYQAQFALEEAGITVNKNTIPGEPASPFYPSGIRLGSPALTTRGMDEKDMIKIAGWIKEVLEEIRGMDLPKEQSARAPFLKEVKYKLKENKNLKRIRVEIESFAGKFPVPGIF</sequence>
<proteinExistence type="inferred from homology"/>
<dbReference type="AlphaFoldDB" id="A0A1F5K9P9"/>
<dbReference type="InterPro" id="IPR015422">
    <property type="entry name" value="PyrdxlP-dep_Trfase_small"/>
</dbReference>
<dbReference type="UniPathway" id="UPA00288">
    <property type="reaction ID" value="UER01023"/>
</dbReference>
<comment type="subcellular location">
    <subcellularLocation>
        <location evidence="6">Cytoplasm</location>
    </subcellularLocation>
</comment>
<reference evidence="9 10" key="1">
    <citation type="journal article" date="2016" name="Nat. Commun.">
        <title>Thousands of microbial genomes shed light on interconnected biogeochemical processes in an aquifer system.</title>
        <authorList>
            <person name="Anantharaman K."/>
            <person name="Brown C.T."/>
            <person name="Hug L.A."/>
            <person name="Sharon I."/>
            <person name="Castelle C.J."/>
            <person name="Probst A.J."/>
            <person name="Thomas B.C."/>
            <person name="Singh A."/>
            <person name="Wilkins M.J."/>
            <person name="Karaoz U."/>
            <person name="Brodie E.L."/>
            <person name="Williams K.H."/>
            <person name="Hubbard S.S."/>
            <person name="Banfield J.F."/>
        </authorList>
    </citation>
    <scope>NUCLEOTIDE SEQUENCE [LARGE SCALE GENOMIC DNA]</scope>
</reference>
<keyword evidence="5 6" id="KW-0663">Pyridoxal phosphate</keyword>
<dbReference type="NCBIfam" id="NF000586">
    <property type="entry name" value="PRK00011.1"/>
    <property type="match status" value="1"/>
</dbReference>